<evidence type="ECO:0000313" key="2">
    <source>
        <dbReference type="EMBL" id="GBG83358.1"/>
    </source>
</evidence>
<feature type="compositionally biased region" description="Basic and acidic residues" evidence="1">
    <location>
        <begin position="37"/>
        <end position="52"/>
    </location>
</feature>
<gene>
    <name evidence="2" type="ORF">CBR_g37072</name>
</gene>
<evidence type="ECO:0000256" key="1">
    <source>
        <dbReference type="SAM" id="MobiDB-lite"/>
    </source>
</evidence>
<reference evidence="2 3" key="1">
    <citation type="journal article" date="2018" name="Cell">
        <title>The Chara Genome: Secondary Complexity and Implications for Plant Terrestrialization.</title>
        <authorList>
            <person name="Nishiyama T."/>
            <person name="Sakayama H."/>
            <person name="Vries J.D."/>
            <person name="Buschmann H."/>
            <person name="Saint-Marcoux D."/>
            <person name="Ullrich K.K."/>
            <person name="Haas F.B."/>
            <person name="Vanderstraeten L."/>
            <person name="Becker D."/>
            <person name="Lang D."/>
            <person name="Vosolsobe S."/>
            <person name="Rombauts S."/>
            <person name="Wilhelmsson P.K.I."/>
            <person name="Janitza P."/>
            <person name="Kern R."/>
            <person name="Heyl A."/>
            <person name="Rumpler F."/>
            <person name="Villalobos L.I.A.C."/>
            <person name="Clay J.M."/>
            <person name="Skokan R."/>
            <person name="Toyoda A."/>
            <person name="Suzuki Y."/>
            <person name="Kagoshima H."/>
            <person name="Schijlen E."/>
            <person name="Tajeshwar N."/>
            <person name="Catarino B."/>
            <person name="Hetherington A.J."/>
            <person name="Saltykova A."/>
            <person name="Bonnot C."/>
            <person name="Breuninger H."/>
            <person name="Symeonidi A."/>
            <person name="Radhakrishnan G.V."/>
            <person name="Van Nieuwerburgh F."/>
            <person name="Deforce D."/>
            <person name="Chang C."/>
            <person name="Karol K.G."/>
            <person name="Hedrich R."/>
            <person name="Ulvskov P."/>
            <person name="Glockner G."/>
            <person name="Delwiche C.F."/>
            <person name="Petrasek J."/>
            <person name="Van de Peer Y."/>
            <person name="Friml J."/>
            <person name="Beilby M."/>
            <person name="Dolan L."/>
            <person name="Kohara Y."/>
            <person name="Sugano S."/>
            <person name="Fujiyama A."/>
            <person name="Delaux P.-M."/>
            <person name="Quint M."/>
            <person name="TheiBen G."/>
            <person name="Hagemann M."/>
            <person name="Harholt J."/>
            <person name="Dunand C."/>
            <person name="Zachgo S."/>
            <person name="Langdale J."/>
            <person name="Maumus F."/>
            <person name="Straeten D.V.D."/>
            <person name="Gould S.B."/>
            <person name="Rensing S.A."/>
        </authorList>
    </citation>
    <scope>NUCLEOTIDE SEQUENCE [LARGE SCALE GENOMIC DNA]</scope>
    <source>
        <strain evidence="2 3">S276</strain>
    </source>
</reference>
<dbReference type="Gramene" id="GBG83358">
    <property type="protein sequence ID" value="GBG83358"/>
    <property type="gene ID" value="CBR_g37072"/>
</dbReference>
<sequence length="433" mass="48934">MAAMARRPTRVGQCDTWTRRRGVVEGRGQAEEGEGDEGGKAGGRDRRGRGQMDDDEESEEEEKRRNRWPRSHVEARVTRGHHDDQLDPEDEEDRWRRNRAMAGGKPEEDREDAHGILTKNDKREETQRTGEDGRMDHRTGEAGGETGEYRGETAGHVEDDEEAEEESLRRARQPSSHVPAKVTRRHNDVESMRREKSGDGREKVAGRHRGRRWQLEAMTTTRRRKRACGGGRGRRQGEGRRKTWSMQRAGGGGGQMDEEGRWRKRANGGRGQVEEGGRGQIEEESRWRKRADGGRGQVEEEDGDGVKPQRRKTAGGRRGLIEEEGCRRGLIEEEGKERGKRGVRGRWRPLTRTFRIGDLWSGADAVDWLHTGSQGLHLHTTAVCSNSNGCGSQTSRCDISSKRSFDCIVNFATDWAAETVFGMQFQTKTMTAP</sequence>
<feature type="compositionally biased region" description="Basic and acidic residues" evidence="1">
    <location>
        <begin position="71"/>
        <end position="85"/>
    </location>
</feature>
<feature type="compositionally biased region" description="Basic and acidic residues" evidence="1">
    <location>
        <begin position="272"/>
        <end position="293"/>
    </location>
</feature>
<dbReference type="EMBL" id="BFEA01000437">
    <property type="protein sequence ID" value="GBG83358.1"/>
    <property type="molecule type" value="Genomic_DNA"/>
</dbReference>
<organism evidence="2 3">
    <name type="scientific">Chara braunii</name>
    <name type="common">Braun's stonewort</name>
    <dbReference type="NCBI Taxonomy" id="69332"/>
    <lineage>
        <taxon>Eukaryota</taxon>
        <taxon>Viridiplantae</taxon>
        <taxon>Streptophyta</taxon>
        <taxon>Charophyceae</taxon>
        <taxon>Charales</taxon>
        <taxon>Characeae</taxon>
        <taxon>Chara</taxon>
    </lineage>
</organism>
<feature type="compositionally biased region" description="Basic and acidic residues" evidence="1">
    <location>
        <begin position="105"/>
        <end position="140"/>
    </location>
</feature>
<feature type="compositionally biased region" description="Basic and acidic residues" evidence="1">
    <location>
        <begin position="185"/>
        <end position="205"/>
    </location>
</feature>
<accession>A0A388LM07</accession>
<dbReference type="Proteomes" id="UP000265515">
    <property type="component" value="Unassembled WGS sequence"/>
</dbReference>
<feature type="region of interest" description="Disordered" evidence="1">
    <location>
        <begin position="1"/>
        <end position="319"/>
    </location>
</feature>
<keyword evidence="3" id="KW-1185">Reference proteome</keyword>
<feature type="compositionally biased region" description="Basic and acidic residues" evidence="1">
    <location>
        <begin position="147"/>
        <end position="157"/>
    </location>
</feature>
<comment type="caution">
    <text evidence="2">The sequence shown here is derived from an EMBL/GenBank/DDBJ whole genome shotgun (WGS) entry which is preliminary data.</text>
</comment>
<dbReference type="AlphaFoldDB" id="A0A388LM07"/>
<name>A0A388LM07_CHABU</name>
<protein>
    <submittedName>
        <fullName evidence="2">Uncharacterized protein</fullName>
    </submittedName>
</protein>
<evidence type="ECO:0000313" key="3">
    <source>
        <dbReference type="Proteomes" id="UP000265515"/>
    </source>
</evidence>
<proteinExistence type="predicted"/>